<name>A0A9K3ELM8_HELAN</name>
<evidence type="ECO:0000313" key="2">
    <source>
        <dbReference type="Proteomes" id="UP000215914"/>
    </source>
</evidence>
<dbReference type="Gramene" id="mRNA:HanXRQr2_Chr13g0610131">
    <property type="protein sequence ID" value="CDS:HanXRQr2_Chr13g0610131.1"/>
    <property type="gene ID" value="HanXRQr2_Chr13g0610131"/>
</dbReference>
<keyword evidence="2" id="KW-1185">Reference proteome</keyword>
<sequence length="61" mass="6673">MDDGQVSLSVMGRVGGAHTSGRPIIECFAALNSQQPTFCRWALLTDRMASALRSVSHRRII</sequence>
<dbReference type="EMBL" id="MNCJ02000328">
    <property type="protein sequence ID" value="KAF5775259.1"/>
    <property type="molecule type" value="Genomic_DNA"/>
</dbReference>
<dbReference type="Proteomes" id="UP000215914">
    <property type="component" value="Unassembled WGS sequence"/>
</dbReference>
<reference evidence="1" key="1">
    <citation type="journal article" date="2017" name="Nature">
        <title>The sunflower genome provides insights into oil metabolism, flowering and Asterid evolution.</title>
        <authorList>
            <person name="Badouin H."/>
            <person name="Gouzy J."/>
            <person name="Grassa C.J."/>
            <person name="Murat F."/>
            <person name="Staton S.E."/>
            <person name="Cottret L."/>
            <person name="Lelandais-Briere C."/>
            <person name="Owens G.L."/>
            <person name="Carrere S."/>
            <person name="Mayjonade B."/>
            <person name="Legrand L."/>
            <person name="Gill N."/>
            <person name="Kane N.C."/>
            <person name="Bowers J.E."/>
            <person name="Hubner S."/>
            <person name="Bellec A."/>
            <person name="Berard A."/>
            <person name="Berges H."/>
            <person name="Blanchet N."/>
            <person name="Boniface M.C."/>
            <person name="Brunel D."/>
            <person name="Catrice O."/>
            <person name="Chaidir N."/>
            <person name="Claudel C."/>
            <person name="Donnadieu C."/>
            <person name="Faraut T."/>
            <person name="Fievet G."/>
            <person name="Helmstetter N."/>
            <person name="King M."/>
            <person name="Knapp S.J."/>
            <person name="Lai Z."/>
            <person name="Le Paslier M.C."/>
            <person name="Lippi Y."/>
            <person name="Lorenzon L."/>
            <person name="Mandel J.R."/>
            <person name="Marage G."/>
            <person name="Marchand G."/>
            <person name="Marquand E."/>
            <person name="Bret-Mestries E."/>
            <person name="Morien E."/>
            <person name="Nambeesan S."/>
            <person name="Nguyen T."/>
            <person name="Pegot-Espagnet P."/>
            <person name="Pouilly N."/>
            <person name="Raftis F."/>
            <person name="Sallet E."/>
            <person name="Schiex T."/>
            <person name="Thomas J."/>
            <person name="Vandecasteele C."/>
            <person name="Vares D."/>
            <person name="Vear F."/>
            <person name="Vautrin S."/>
            <person name="Crespi M."/>
            <person name="Mangin B."/>
            <person name="Burke J.M."/>
            <person name="Salse J."/>
            <person name="Munos S."/>
            <person name="Vincourt P."/>
            <person name="Rieseberg L.H."/>
            <person name="Langlade N.B."/>
        </authorList>
    </citation>
    <scope>NUCLEOTIDE SEQUENCE</scope>
    <source>
        <tissue evidence="1">Leaves</tissue>
    </source>
</reference>
<dbReference type="AlphaFoldDB" id="A0A9K3ELM8"/>
<proteinExistence type="predicted"/>
<organism evidence="1 2">
    <name type="scientific">Helianthus annuus</name>
    <name type="common">Common sunflower</name>
    <dbReference type="NCBI Taxonomy" id="4232"/>
    <lineage>
        <taxon>Eukaryota</taxon>
        <taxon>Viridiplantae</taxon>
        <taxon>Streptophyta</taxon>
        <taxon>Embryophyta</taxon>
        <taxon>Tracheophyta</taxon>
        <taxon>Spermatophyta</taxon>
        <taxon>Magnoliopsida</taxon>
        <taxon>eudicotyledons</taxon>
        <taxon>Gunneridae</taxon>
        <taxon>Pentapetalae</taxon>
        <taxon>asterids</taxon>
        <taxon>campanulids</taxon>
        <taxon>Asterales</taxon>
        <taxon>Asteraceae</taxon>
        <taxon>Asteroideae</taxon>
        <taxon>Heliantheae alliance</taxon>
        <taxon>Heliantheae</taxon>
        <taxon>Helianthus</taxon>
    </lineage>
</organism>
<accession>A0A9K3ELM8</accession>
<evidence type="ECO:0000313" key="1">
    <source>
        <dbReference type="EMBL" id="KAF5775259.1"/>
    </source>
</evidence>
<gene>
    <name evidence="1" type="ORF">HanXRQr2_Chr13g0610131</name>
</gene>
<protein>
    <submittedName>
        <fullName evidence="1">Uncharacterized protein</fullName>
    </submittedName>
</protein>
<reference evidence="1" key="2">
    <citation type="submission" date="2020-06" db="EMBL/GenBank/DDBJ databases">
        <title>Helianthus annuus Genome sequencing and assembly Release 2.</title>
        <authorList>
            <person name="Gouzy J."/>
            <person name="Langlade N."/>
            <person name="Munos S."/>
        </authorList>
    </citation>
    <scope>NUCLEOTIDE SEQUENCE</scope>
    <source>
        <tissue evidence="1">Leaves</tissue>
    </source>
</reference>
<comment type="caution">
    <text evidence="1">The sequence shown here is derived from an EMBL/GenBank/DDBJ whole genome shotgun (WGS) entry which is preliminary data.</text>
</comment>